<gene>
    <name evidence="1" type="ORF">PHYSODRAFT_334776</name>
</gene>
<dbReference type="RefSeq" id="XP_009530364.1">
    <property type="nucleotide sequence ID" value="XM_009532069.1"/>
</dbReference>
<dbReference type="GeneID" id="20646875"/>
<dbReference type="InParanoid" id="G4ZTM4"/>
<dbReference type="AlphaFoldDB" id="G4ZTM4"/>
<dbReference type="Proteomes" id="UP000002640">
    <property type="component" value="Unassembled WGS sequence"/>
</dbReference>
<dbReference type="SMR" id="G4ZTM4"/>
<name>G4ZTM4_PHYSP</name>
<organism evidence="1 2">
    <name type="scientific">Phytophthora sojae (strain P6497)</name>
    <name type="common">Soybean stem and root rot agent</name>
    <name type="synonym">Phytophthora megasperma f. sp. glycines</name>
    <dbReference type="NCBI Taxonomy" id="1094619"/>
    <lineage>
        <taxon>Eukaryota</taxon>
        <taxon>Sar</taxon>
        <taxon>Stramenopiles</taxon>
        <taxon>Oomycota</taxon>
        <taxon>Peronosporomycetes</taxon>
        <taxon>Peronosporales</taxon>
        <taxon>Peronosporaceae</taxon>
        <taxon>Phytophthora</taxon>
    </lineage>
</organism>
<keyword evidence="2" id="KW-1185">Reference proteome</keyword>
<evidence type="ECO:0008006" key="3">
    <source>
        <dbReference type="Google" id="ProtNLM"/>
    </source>
</evidence>
<sequence>MLMTTWGDLSSIKSTVRNFFFKKGGQVQRPTADATVTEISDAAVKKSLGLDGLSGDALKTHKNYVSFRSWEDIGKVSAWSKLKLSPRQVWENVGLGNVRGRDQLNEALSTKPFSDYPSYMNSIDNEAIANWRATGKLSGWYEIHARRGECQGDALGRKE</sequence>
<accession>G4ZTM4</accession>
<dbReference type="KEGG" id="psoj:PHYSODRAFT_334776"/>
<dbReference type="EMBL" id="JH159156">
    <property type="protein sequence ID" value="EGZ12935.1"/>
    <property type="molecule type" value="Genomic_DNA"/>
</dbReference>
<proteinExistence type="predicted"/>
<evidence type="ECO:0000313" key="1">
    <source>
        <dbReference type="EMBL" id="EGZ12935.1"/>
    </source>
</evidence>
<reference evidence="1 2" key="1">
    <citation type="journal article" date="2006" name="Science">
        <title>Phytophthora genome sequences uncover evolutionary origins and mechanisms of pathogenesis.</title>
        <authorList>
            <person name="Tyler B.M."/>
            <person name="Tripathy S."/>
            <person name="Zhang X."/>
            <person name="Dehal P."/>
            <person name="Jiang R.H."/>
            <person name="Aerts A."/>
            <person name="Arredondo F.D."/>
            <person name="Baxter L."/>
            <person name="Bensasson D."/>
            <person name="Beynon J.L."/>
            <person name="Chapman J."/>
            <person name="Damasceno C.M."/>
            <person name="Dorrance A.E."/>
            <person name="Dou D."/>
            <person name="Dickerman A.W."/>
            <person name="Dubchak I.L."/>
            <person name="Garbelotto M."/>
            <person name="Gijzen M."/>
            <person name="Gordon S.G."/>
            <person name="Govers F."/>
            <person name="Grunwald N.J."/>
            <person name="Huang W."/>
            <person name="Ivors K.L."/>
            <person name="Jones R.W."/>
            <person name="Kamoun S."/>
            <person name="Krampis K."/>
            <person name="Lamour K.H."/>
            <person name="Lee M.K."/>
            <person name="McDonald W.H."/>
            <person name="Medina M."/>
            <person name="Meijer H.J."/>
            <person name="Nordberg E.K."/>
            <person name="Maclean D.J."/>
            <person name="Ospina-Giraldo M.D."/>
            <person name="Morris P.F."/>
            <person name="Phuntumart V."/>
            <person name="Putnam N.H."/>
            <person name="Rash S."/>
            <person name="Rose J.K."/>
            <person name="Sakihama Y."/>
            <person name="Salamov A.A."/>
            <person name="Savidor A."/>
            <person name="Scheuring C.F."/>
            <person name="Smith B.M."/>
            <person name="Sobral B.W."/>
            <person name="Terry A."/>
            <person name="Torto-Alalibo T.A."/>
            <person name="Win J."/>
            <person name="Xu Z."/>
            <person name="Zhang H."/>
            <person name="Grigoriev I.V."/>
            <person name="Rokhsar D.S."/>
            <person name="Boore J.L."/>
        </authorList>
    </citation>
    <scope>NUCLEOTIDE SEQUENCE [LARGE SCALE GENOMIC DNA]</scope>
    <source>
        <strain evidence="1 2">P6497</strain>
    </source>
</reference>
<evidence type="ECO:0000313" key="2">
    <source>
        <dbReference type="Proteomes" id="UP000002640"/>
    </source>
</evidence>
<protein>
    <recommendedName>
        <fullName evidence="3">RxLR effector protein</fullName>
    </recommendedName>
</protein>